<feature type="transmembrane region" description="Helical" evidence="11">
    <location>
        <begin position="33"/>
        <end position="56"/>
    </location>
</feature>
<feature type="compositionally biased region" description="Low complexity" evidence="10">
    <location>
        <begin position="328"/>
        <end position="348"/>
    </location>
</feature>
<comment type="caution">
    <text evidence="13">The sequence shown here is derived from an EMBL/GenBank/DDBJ whole genome shotgun (WGS) entry which is preliminary data.</text>
</comment>
<dbReference type="GeneID" id="63849780"/>
<reference evidence="13" key="1">
    <citation type="submission" date="2020-01" db="EMBL/GenBank/DDBJ databases">
        <authorList>
            <consortium name="DOE Joint Genome Institute"/>
            <person name="Haridas S."/>
            <person name="Albert R."/>
            <person name="Binder M."/>
            <person name="Bloem J."/>
            <person name="Labutti K."/>
            <person name="Salamov A."/>
            <person name="Andreopoulos B."/>
            <person name="Baker S.E."/>
            <person name="Barry K."/>
            <person name="Bills G."/>
            <person name="Bluhm B.H."/>
            <person name="Cannon C."/>
            <person name="Castanera R."/>
            <person name="Culley D.E."/>
            <person name="Daum C."/>
            <person name="Ezra D."/>
            <person name="Gonzalez J.B."/>
            <person name="Henrissat B."/>
            <person name="Kuo A."/>
            <person name="Liang C."/>
            <person name="Lipzen A."/>
            <person name="Lutzoni F."/>
            <person name="Magnuson J."/>
            <person name="Mondo S."/>
            <person name="Nolan M."/>
            <person name="Ohm R."/>
            <person name="Pangilinan J."/>
            <person name="Park H.-J."/>
            <person name="Ramirez L."/>
            <person name="Alfaro M."/>
            <person name="Sun H."/>
            <person name="Tritt A."/>
            <person name="Yoshinaga Y."/>
            <person name="Zwiers L.-H."/>
            <person name="Turgeon B.G."/>
            <person name="Goodwin S.B."/>
            <person name="Spatafora J.W."/>
            <person name="Crous P.W."/>
            <person name="Grigoriev I.V."/>
        </authorList>
    </citation>
    <scope>NUCLEOTIDE SEQUENCE</scope>
    <source>
        <strain evidence="13">CBS 394.84</strain>
    </source>
</reference>
<feature type="compositionally biased region" description="Polar residues" evidence="10">
    <location>
        <begin position="349"/>
        <end position="358"/>
    </location>
</feature>
<keyword evidence="8 11" id="KW-0472">Membrane</keyword>
<evidence type="ECO:0000256" key="7">
    <source>
        <dbReference type="ARBA" id="ARBA00023065"/>
    </source>
</evidence>
<feature type="transmembrane region" description="Helical" evidence="11">
    <location>
        <begin position="272"/>
        <end position="295"/>
    </location>
</feature>
<dbReference type="Gene3D" id="1.20.1530.20">
    <property type="match status" value="2"/>
</dbReference>
<feature type="transmembrane region" description="Helical" evidence="11">
    <location>
        <begin position="408"/>
        <end position="431"/>
    </location>
</feature>
<proteinExistence type="predicted"/>
<feature type="transmembrane region" description="Helical" evidence="11">
    <location>
        <begin position="249"/>
        <end position="266"/>
    </location>
</feature>
<comment type="subcellular location">
    <subcellularLocation>
        <location evidence="1">Membrane</location>
        <topology evidence="1">Multi-pass membrane protein</topology>
    </subcellularLocation>
</comment>
<gene>
    <name evidence="13" type="ORF">K460DRAFT_361822</name>
</gene>
<feature type="transmembrane region" description="Helical" evidence="11">
    <location>
        <begin position="68"/>
        <end position="89"/>
    </location>
</feature>
<dbReference type="GO" id="GO:1902600">
    <property type="term" value="P:proton transmembrane transport"/>
    <property type="evidence" value="ECO:0007669"/>
    <property type="project" value="InterPro"/>
</dbReference>
<dbReference type="OrthoDB" id="1288932at2759"/>
<evidence type="ECO:0000256" key="2">
    <source>
        <dbReference type="ARBA" id="ARBA00022448"/>
    </source>
</evidence>
<keyword evidence="5 11" id="KW-1133">Transmembrane helix</keyword>
<dbReference type="GO" id="GO:0016020">
    <property type="term" value="C:membrane"/>
    <property type="evidence" value="ECO:0007669"/>
    <property type="project" value="UniProtKB-SubCell"/>
</dbReference>
<dbReference type="Pfam" id="PF00999">
    <property type="entry name" value="Na_H_Exchanger"/>
    <property type="match status" value="1"/>
</dbReference>
<feature type="region of interest" description="Disordered" evidence="10">
    <location>
        <begin position="198"/>
        <end position="228"/>
    </location>
</feature>
<evidence type="ECO:0000256" key="4">
    <source>
        <dbReference type="ARBA" id="ARBA00022692"/>
    </source>
</evidence>
<protein>
    <recommendedName>
        <fullName evidence="12">Cation/H+ exchanger transmembrane domain-containing protein</fullName>
    </recommendedName>
</protein>
<feature type="domain" description="Cation/H+ exchanger transmembrane" evidence="12">
    <location>
        <begin position="5"/>
        <end position="189"/>
    </location>
</feature>
<keyword evidence="9" id="KW-0739">Sodium transport</keyword>
<keyword evidence="14" id="KW-1185">Reference proteome</keyword>
<dbReference type="RefSeq" id="XP_040793638.1">
    <property type="nucleotide sequence ID" value="XM_040932529.1"/>
</dbReference>
<dbReference type="InterPro" id="IPR038770">
    <property type="entry name" value="Na+/solute_symporter_sf"/>
</dbReference>
<dbReference type="Proteomes" id="UP000800039">
    <property type="component" value="Unassembled WGS sequence"/>
</dbReference>
<keyword evidence="6" id="KW-0915">Sodium</keyword>
<evidence type="ECO:0000256" key="9">
    <source>
        <dbReference type="ARBA" id="ARBA00023201"/>
    </source>
</evidence>
<dbReference type="AlphaFoldDB" id="A0A9P4LDJ1"/>
<keyword evidence="3" id="KW-0050">Antiport</keyword>
<evidence type="ECO:0000256" key="10">
    <source>
        <dbReference type="SAM" id="MobiDB-lite"/>
    </source>
</evidence>
<evidence type="ECO:0000313" key="13">
    <source>
        <dbReference type="EMBL" id="KAF1851075.1"/>
    </source>
</evidence>
<evidence type="ECO:0000256" key="6">
    <source>
        <dbReference type="ARBA" id="ARBA00023053"/>
    </source>
</evidence>
<dbReference type="InterPro" id="IPR006153">
    <property type="entry name" value="Cation/H_exchanger_TM"/>
</dbReference>
<evidence type="ECO:0000256" key="3">
    <source>
        <dbReference type="ARBA" id="ARBA00022449"/>
    </source>
</evidence>
<dbReference type="EMBL" id="ML976614">
    <property type="protein sequence ID" value="KAF1851075.1"/>
    <property type="molecule type" value="Genomic_DNA"/>
</dbReference>
<dbReference type="GO" id="GO:0015297">
    <property type="term" value="F:antiporter activity"/>
    <property type="evidence" value="ECO:0007669"/>
    <property type="project" value="UniProtKB-KW"/>
</dbReference>
<dbReference type="PANTHER" id="PTHR43562">
    <property type="entry name" value="NAPA-TYPE SODIUM/HYDROGEN ANTIPORTER"/>
    <property type="match status" value="1"/>
</dbReference>
<feature type="transmembrane region" description="Helical" evidence="11">
    <location>
        <begin position="101"/>
        <end position="123"/>
    </location>
</feature>
<dbReference type="GO" id="GO:0006814">
    <property type="term" value="P:sodium ion transport"/>
    <property type="evidence" value="ECO:0007669"/>
    <property type="project" value="UniProtKB-KW"/>
</dbReference>
<name>A0A9P4LDJ1_9PLEO</name>
<evidence type="ECO:0000256" key="8">
    <source>
        <dbReference type="ARBA" id="ARBA00023136"/>
    </source>
</evidence>
<evidence type="ECO:0000313" key="14">
    <source>
        <dbReference type="Proteomes" id="UP000800039"/>
    </source>
</evidence>
<organism evidence="13 14">
    <name type="scientific">Cucurbitaria berberidis CBS 394.84</name>
    <dbReference type="NCBI Taxonomy" id="1168544"/>
    <lineage>
        <taxon>Eukaryota</taxon>
        <taxon>Fungi</taxon>
        <taxon>Dikarya</taxon>
        <taxon>Ascomycota</taxon>
        <taxon>Pezizomycotina</taxon>
        <taxon>Dothideomycetes</taxon>
        <taxon>Pleosporomycetidae</taxon>
        <taxon>Pleosporales</taxon>
        <taxon>Pleosporineae</taxon>
        <taxon>Cucurbitariaceae</taxon>
        <taxon>Cucurbitaria</taxon>
    </lineage>
</organism>
<dbReference type="PANTHER" id="PTHR43562:SF3">
    <property type="entry name" value="SODIUM ION_PROTON EXCHANGER (EUROFUNG)"/>
    <property type="match status" value="1"/>
</dbReference>
<keyword evidence="7" id="KW-0406">Ion transport</keyword>
<accession>A0A9P4LDJ1</accession>
<keyword evidence="4 11" id="KW-0812">Transmembrane</keyword>
<keyword evidence="2" id="KW-0813">Transport</keyword>
<evidence type="ECO:0000259" key="12">
    <source>
        <dbReference type="Pfam" id="PF00999"/>
    </source>
</evidence>
<evidence type="ECO:0000256" key="1">
    <source>
        <dbReference type="ARBA" id="ARBA00004141"/>
    </source>
</evidence>
<sequence>MKANLLLSSGVALTGITTPIALSYTLQGLLNATPVQAFAAGAALCSTSLGTTFAVLSASGLSASRLSVVLTSAAMMDDVVGLVMVQVISNLGSDDFSWVTVVRPILVSVAFAVLVPLVCLFIVKPFTLWLNQHREVHPAARSNAILHKTQTVFAVHTLLLVGLVAGATYAGTSNLFAAYIAGATISWWDSEVPHPATNHSDGIAPTAPSTQPDKTDNGNAEARSSQASGQETCGSAIYQRYYHAAVSRILQPLFFASVGFSIPITRMFRGAIVWRGIIYTVLMAFAKLACGLWLVKWSTLPGKEMINQLLAKVKFPPAAHQVGKSDRAAPSPRASASNAAATTSPSNAGTQASCSSPSPAKPFSLHPPLILALAMCARGEIGFLISGIAESQGIFSPTGKRLSEPSDLFLVVTWAIVLCTAVGPLGVGLSVSRVRKLQEEKNKQQEGAGRDVLGVWGVE</sequence>
<evidence type="ECO:0000256" key="11">
    <source>
        <dbReference type="SAM" id="Phobius"/>
    </source>
</evidence>
<feature type="region of interest" description="Disordered" evidence="10">
    <location>
        <begin position="322"/>
        <end position="359"/>
    </location>
</feature>
<evidence type="ECO:0000256" key="5">
    <source>
        <dbReference type="ARBA" id="ARBA00022989"/>
    </source>
</evidence>